<dbReference type="RefSeq" id="WP_137629614.1">
    <property type="nucleotide sequence ID" value="NZ_BJDJ01000028.1"/>
</dbReference>
<organism evidence="2 3">
    <name type="scientific">Lactiplantibacillus daowaiensis</name>
    <dbReference type="NCBI Taxonomy" id="2559918"/>
    <lineage>
        <taxon>Bacteria</taxon>
        <taxon>Bacillati</taxon>
        <taxon>Bacillota</taxon>
        <taxon>Bacilli</taxon>
        <taxon>Lactobacillales</taxon>
        <taxon>Lactobacillaceae</taxon>
        <taxon>Lactiplantibacillus</taxon>
    </lineage>
</organism>
<proteinExistence type="predicted"/>
<dbReference type="EMBL" id="JBHSSC010000031">
    <property type="protein sequence ID" value="MFC6181036.1"/>
    <property type="molecule type" value="Genomic_DNA"/>
</dbReference>
<evidence type="ECO:0000256" key="1">
    <source>
        <dbReference type="SAM" id="Phobius"/>
    </source>
</evidence>
<protein>
    <submittedName>
        <fullName evidence="2">Uncharacterized protein</fullName>
    </submittedName>
</protein>
<keyword evidence="1" id="KW-1133">Transmembrane helix</keyword>
<reference evidence="3" key="1">
    <citation type="journal article" date="2019" name="Int. J. Syst. Evol. Microbiol.">
        <title>The Global Catalogue of Microorganisms (GCM) 10K type strain sequencing project: providing services to taxonomists for standard genome sequencing and annotation.</title>
        <authorList>
            <consortium name="The Broad Institute Genomics Platform"/>
            <consortium name="The Broad Institute Genome Sequencing Center for Infectious Disease"/>
            <person name="Wu L."/>
            <person name="Ma J."/>
        </authorList>
    </citation>
    <scope>NUCLEOTIDE SEQUENCE [LARGE SCALE GENOMIC DNA]</scope>
    <source>
        <strain evidence="3">CCM 8933</strain>
    </source>
</reference>
<comment type="caution">
    <text evidence="2">The sequence shown here is derived from an EMBL/GenBank/DDBJ whole genome shotgun (WGS) entry which is preliminary data.</text>
</comment>
<keyword evidence="1" id="KW-0812">Transmembrane</keyword>
<evidence type="ECO:0000313" key="3">
    <source>
        <dbReference type="Proteomes" id="UP001596282"/>
    </source>
</evidence>
<keyword evidence="1" id="KW-0472">Membrane</keyword>
<gene>
    <name evidence="2" type="ORF">ACFP5Y_07380</name>
</gene>
<evidence type="ECO:0000313" key="2">
    <source>
        <dbReference type="EMBL" id="MFC6181036.1"/>
    </source>
</evidence>
<accession>A0ABW1S048</accession>
<name>A0ABW1S048_9LACO</name>
<feature type="transmembrane region" description="Helical" evidence="1">
    <location>
        <begin position="58"/>
        <end position="81"/>
    </location>
</feature>
<keyword evidence="3" id="KW-1185">Reference proteome</keyword>
<dbReference type="Proteomes" id="UP001596282">
    <property type="component" value="Unassembled WGS sequence"/>
</dbReference>
<sequence length="156" mass="17097">MLLINGLDVLLAWIVGRNVVLQSQLELKSKYRWGQLIVAGLLVAWGASGGLAGLSDLLFWSLFMLMNIMMGIGGVTANKLVLPGAWIRRTVTFNQITGIQIAAIPAIDQKTRVIVKFILNSRREINMVFNGTVTAVKDGLQSRVGNQVSIEVSEFK</sequence>
<feature type="transmembrane region" description="Helical" evidence="1">
    <location>
        <begin position="33"/>
        <end position="52"/>
    </location>
</feature>